<dbReference type="InterPro" id="IPR030678">
    <property type="entry name" value="Peptide/Ni-bd"/>
</dbReference>
<name>A0ABQ4TUL1_9HYPH</name>
<evidence type="ECO:0000256" key="4">
    <source>
        <dbReference type="SAM" id="MobiDB-lite"/>
    </source>
</evidence>
<reference evidence="6" key="1">
    <citation type="journal article" date="2021" name="Front. Microbiol.">
        <title>Comprehensive Comparative Genomics and Phenotyping of Methylobacterium Species.</title>
        <authorList>
            <person name="Alessa O."/>
            <person name="Ogura Y."/>
            <person name="Fujitani Y."/>
            <person name="Takami H."/>
            <person name="Hayashi T."/>
            <person name="Sahin N."/>
            <person name="Tani A."/>
        </authorList>
    </citation>
    <scope>NUCLEOTIDE SEQUENCE</scope>
    <source>
        <strain evidence="6">DSM 23632</strain>
    </source>
</reference>
<dbReference type="PANTHER" id="PTHR30290">
    <property type="entry name" value="PERIPLASMIC BINDING COMPONENT OF ABC TRANSPORTER"/>
    <property type="match status" value="1"/>
</dbReference>
<evidence type="ECO:0000256" key="1">
    <source>
        <dbReference type="ARBA" id="ARBA00004418"/>
    </source>
</evidence>
<dbReference type="SUPFAM" id="SSF53850">
    <property type="entry name" value="Periplasmic binding protein-like II"/>
    <property type="match status" value="1"/>
</dbReference>
<evidence type="ECO:0000313" key="6">
    <source>
        <dbReference type="EMBL" id="GJE58751.1"/>
    </source>
</evidence>
<comment type="subcellular location">
    <subcellularLocation>
        <location evidence="1">Periplasm</location>
    </subcellularLocation>
</comment>
<dbReference type="InterPro" id="IPR039424">
    <property type="entry name" value="SBP_5"/>
</dbReference>
<feature type="region of interest" description="Disordered" evidence="4">
    <location>
        <begin position="1"/>
        <end position="20"/>
    </location>
</feature>
<evidence type="ECO:0000313" key="7">
    <source>
        <dbReference type="Proteomes" id="UP001055057"/>
    </source>
</evidence>
<evidence type="ECO:0000259" key="5">
    <source>
        <dbReference type="Pfam" id="PF00496"/>
    </source>
</evidence>
<evidence type="ECO:0000256" key="3">
    <source>
        <dbReference type="ARBA" id="ARBA00022729"/>
    </source>
</evidence>
<dbReference type="EMBL" id="BPRB01000049">
    <property type="protein sequence ID" value="GJE58751.1"/>
    <property type="molecule type" value="Genomic_DNA"/>
</dbReference>
<dbReference type="Gene3D" id="3.90.76.10">
    <property type="entry name" value="Dipeptide-binding Protein, Domain 1"/>
    <property type="match status" value="1"/>
</dbReference>
<feature type="compositionally biased region" description="Gly residues" evidence="4">
    <location>
        <begin position="1"/>
        <end position="10"/>
    </location>
</feature>
<proteinExistence type="inferred from homology"/>
<comment type="similarity">
    <text evidence="2">Belongs to the bacterial solute-binding protein 5 family.</text>
</comment>
<feature type="domain" description="Solute-binding protein family 5" evidence="5">
    <location>
        <begin position="93"/>
        <end position="474"/>
    </location>
</feature>
<dbReference type="PIRSF" id="PIRSF002741">
    <property type="entry name" value="MppA"/>
    <property type="match status" value="1"/>
</dbReference>
<dbReference type="Proteomes" id="UP001055057">
    <property type="component" value="Unassembled WGS sequence"/>
</dbReference>
<sequence>MRAGFGGAARRGGADKARPRRGGRARATFVAVRSILAACLLLAPLSARARTLVFCSEGNPETLDPALATTTTAMNVAWQMFNTLVEFAPGSTEIRPALAESWTISPDGRSYDFTLREGVRFHGNARFSPSRPLSAEDVLFSFLRQWKADHPFHGRGSYSYFHDLGLADLIEAIEAPDPRTVRFRLREPDATFLANLAQAFASIQSAEYAGTLPDAEALAAAPVGTGPFAFAGYRADVAVRYRAFPDYWRAGGPAAPGTERIDGLVFSVTPNPAVRLAKLRAGECQVMAFPAPADVPAIAADPALVLVGEAELNVSYLAANTGKPPFDDVRVRRAINLAIDRRTIVEAAYGAAGLVARGPLPPALWAADAGLPDLPFDRIEAVRLMVESGNAAGFDTDLWYLPVSRPYNPDGRRVGDLIRADLARIGIRVRLVTAPWAEYRTTLYGGVPTLMLYGWTGDNGDPDNFLNVLLGCRAAAPGGANLARWCDPEFDAAVQAARRTADIPRRKALYDTAQAIFRREAPWVPLAHTIVHMAHRRGVVGFRMDPLGRHLFEGVALGD</sequence>
<protein>
    <submittedName>
        <fullName evidence="6">Periplasmic dipeptide transport protein</fullName>
    </submittedName>
</protein>
<dbReference type="InterPro" id="IPR000914">
    <property type="entry name" value="SBP_5_dom"/>
</dbReference>
<keyword evidence="7" id="KW-1185">Reference proteome</keyword>
<dbReference type="PANTHER" id="PTHR30290:SF38">
    <property type="entry name" value="D,D-DIPEPTIDE-BINDING PERIPLASMIC PROTEIN DDPA-RELATED"/>
    <property type="match status" value="1"/>
</dbReference>
<dbReference type="RefSeq" id="WP_238181352.1">
    <property type="nucleotide sequence ID" value="NZ_BPRB01000049.1"/>
</dbReference>
<dbReference type="Gene3D" id="3.40.190.10">
    <property type="entry name" value="Periplasmic binding protein-like II"/>
    <property type="match status" value="1"/>
</dbReference>
<dbReference type="Gene3D" id="3.10.105.10">
    <property type="entry name" value="Dipeptide-binding Protein, Domain 3"/>
    <property type="match status" value="1"/>
</dbReference>
<evidence type="ECO:0000256" key="2">
    <source>
        <dbReference type="ARBA" id="ARBA00005695"/>
    </source>
</evidence>
<keyword evidence="3" id="KW-0732">Signal</keyword>
<gene>
    <name evidence="6" type="primary">dppA_1</name>
    <name evidence="6" type="ORF">MPOCJGCO_0834</name>
</gene>
<dbReference type="CDD" id="cd08493">
    <property type="entry name" value="PBP2_DppA_like"/>
    <property type="match status" value="1"/>
</dbReference>
<accession>A0ABQ4TUL1</accession>
<comment type="caution">
    <text evidence="6">The sequence shown here is derived from an EMBL/GenBank/DDBJ whole genome shotgun (WGS) entry which is preliminary data.</text>
</comment>
<dbReference type="Pfam" id="PF00496">
    <property type="entry name" value="SBP_bac_5"/>
    <property type="match status" value="1"/>
</dbReference>
<reference evidence="6" key="2">
    <citation type="submission" date="2021-08" db="EMBL/GenBank/DDBJ databases">
        <authorList>
            <person name="Tani A."/>
            <person name="Ola A."/>
            <person name="Ogura Y."/>
            <person name="Katsura K."/>
            <person name="Hayashi T."/>
        </authorList>
    </citation>
    <scope>NUCLEOTIDE SEQUENCE</scope>
    <source>
        <strain evidence="6">DSM 23632</strain>
    </source>
</reference>
<organism evidence="6 7">
    <name type="scientific">Methylobacterium trifolii</name>
    <dbReference type="NCBI Taxonomy" id="1003092"/>
    <lineage>
        <taxon>Bacteria</taxon>
        <taxon>Pseudomonadati</taxon>
        <taxon>Pseudomonadota</taxon>
        <taxon>Alphaproteobacteria</taxon>
        <taxon>Hyphomicrobiales</taxon>
        <taxon>Methylobacteriaceae</taxon>
        <taxon>Methylobacterium</taxon>
    </lineage>
</organism>